<dbReference type="RefSeq" id="XP_070897381.1">
    <property type="nucleotide sequence ID" value="XM_071040695.1"/>
</dbReference>
<dbReference type="Gene3D" id="3.30.70.360">
    <property type="match status" value="1"/>
</dbReference>
<feature type="domain" description="Peptidase M20 dimerisation" evidence="2">
    <location>
        <begin position="285"/>
        <end position="379"/>
    </location>
</feature>
<comment type="caution">
    <text evidence="3">The sequence shown here is derived from an EMBL/GenBank/DDBJ whole genome shotgun (WGS) entry which is preliminary data.</text>
</comment>
<dbReference type="Pfam" id="PF01546">
    <property type="entry name" value="Peptidase_M20"/>
    <property type="match status" value="1"/>
</dbReference>
<dbReference type="NCBIfam" id="TIGR01891">
    <property type="entry name" value="amidohydrolases"/>
    <property type="match status" value="1"/>
</dbReference>
<evidence type="ECO:0000256" key="1">
    <source>
        <dbReference type="ARBA" id="ARBA00006247"/>
    </source>
</evidence>
<dbReference type="SUPFAM" id="SSF53187">
    <property type="entry name" value="Zn-dependent exopeptidases"/>
    <property type="match status" value="1"/>
</dbReference>
<dbReference type="Gene3D" id="3.40.630.10">
    <property type="entry name" value="Zn peptidases"/>
    <property type="match status" value="1"/>
</dbReference>
<dbReference type="CDD" id="cd05664">
    <property type="entry name" value="M20_Acy1-like"/>
    <property type="match status" value="1"/>
</dbReference>
<proteinExistence type="inferred from homology"/>
<protein>
    <recommendedName>
        <fullName evidence="2">Peptidase M20 dimerisation domain-containing protein</fullName>
    </recommendedName>
</protein>
<name>A0ABR4K457_9EURO</name>
<dbReference type="InterPro" id="IPR002933">
    <property type="entry name" value="Peptidase_M20"/>
</dbReference>
<dbReference type="GeneID" id="98155859"/>
<evidence type="ECO:0000313" key="3">
    <source>
        <dbReference type="EMBL" id="KAL2846797.1"/>
    </source>
</evidence>
<gene>
    <name evidence="3" type="ORF">BJX68DRAFT_240530</name>
</gene>
<dbReference type="PANTHER" id="PTHR11014:SF63">
    <property type="entry name" value="METALLOPEPTIDASE, PUTATIVE (AFU_ORTHOLOGUE AFUA_6G09600)-RELATED"/>
    <property type="match status" value="1"/>
</dbReference>
<dbReference type="Pfam" id="PF07687">
    <property type="entry name" value="M20_dimer"/>
    <property type="match status" value="1"/>
</dbReference>
<accession>A0ABR4K457</accession>
<dbReference type="InterPro" id="IPR017439">
    <property type="entry name" value="Amidohydrolase"/>
</dbReference>
<dbReference type="EMBL" id="JBFXLR010000031">
    <property type="protein sequence ID" value="KAL2846797.1"/>
    <property type="molecule type" value="Genomic_DNA"/>
</dbReference>
<dbReference type="Proteomes" id="UP001610444">
    <property type="component" value="Unassembled WGS sequence"/>
</dbReference>
<keyword evidence="4" id="KW-1185">Reference proteome</keyword>
<comment type="similarity">
    <text evidence="1">Belongs to the peptidase M20A family.</text>
</comment>
<sequence>MAQSGGPGDAPSYWRWSCRSGLRLSVRVDVSEHCETTLKRGVEPQVCQDVHFASISYRHQTIMQLLGKSPQCLLTCEAALTWIDPQSNALQDIVDKYRPDLEHYETIYRKLHSEPELSGQEEQTSAAVAHHLQRLGYEVQTHIGGYGVAAVLKNGSGPTVLLRADMDALPLEEKTDLSYASRKTTKNKDGIKVSVMHACGHDTHVASLLGAAELLSSAKSQWTGTLVLIFQPAEEELSGAQAMLDDGLYDKVPKPSIVLAQHVMRMKTGTVSIRAGRLLTATDAFDVRIFGRGGHGSAPQTCIDPIVIGASIVTRLQSIVSREVTPGELAVVTCGSIQAGHAPNIIPDQLDLKLSVRSYDAKVHARVVAAVKRIVEAECAAAGVPEDLKPTMTRTFTAPATINDDQAVEALRGTFGSYFGENLVETEPSAASEDFTLLATAAGAPYVMWTFGGVDAKIWDEAVQKEAVNELPSNHSPFFAPVVEPTLATAVDAMAVGALTFLTVSHR</sequence>
<dbReference type="SUPFAM" id="SSF55031">
    <property type="entry name" value="Bacterial exopeptidase dimerisation domain"/>
    <property type="match status" value="1"/>
</dbReference>
<evidence type="ECO:0000313" key="4">
    <source>
        <dbReference type="Proteomes" id="UP001610444"/>
    </source>
</evidence>
<organism evidence="3 4">
    <name type="scientific">Aspergillus pseudodeflectus</name>
    <dbReference type="NCBI Taxonomy" id="176178"/>
    <lineage>
        <taxon>Eukaryota</taxon>
        <taxon>Fungi</taxon>
        <taxon>Dikarya</taxon>
        <taxon>Ascomycota</taxon>
        <taxon>Pezizomycotina</taxon>
        <taxon>Eurotiomycetes</taxon>
        <taxon>Eurotiomycetidae</taxon>
        <taxon>Eurotiales</taxon>
        <taxon>Aspergillaceae</taxon>
        <taxon>Aspergillus</taxon>
        <taxon>Aspergillus subgen. Nidulantes</taxon>
    </lineage>
</organism>
<dbReference type="InterPro" id="IPR011650">
    <property type="entry name" value="Peptidase_M20_dimer"/>
</dbReference>
<dbReference type="PANTHER" id="PTHR11014">
    <property type="entry name" value="PEPTIDASE M20 FAMILY MEMBER"/>
    <property type="match status" value="1"/>
</dbReference>
<evidence type="ECO:0000259" key="2">
    <source>
        <dbReference type="Pfam" id="PF07687"/>
    </source>
</evidence>
<dbReference type="InterPro" id="IPR036264">
    <property type="entry name" value="Bact_exopeptidase_dim_dom"/>
</dbReference>
<reference evidence="3 4" key="1">
    <citation type="submission" date="2024-07" db="EMBL/GenBank/DDBJ databases">
        <title>Section-level genome sequencing and comparative genomics of Aspergillus sections Usti and Cavernicolus.</title>
        <authorList>
            <consortium name="Lawrence Berkeley National Laboratory"/>
            <person name="Nybo J.L."/>
            <person name="Vesth T.C."/>
            <person name="Theobald S."/>
            <person name="Frisvad J.C."/>
            <person name="Larsen T.O."/>
            <person name="Kjaerboelling I."/>
            <person name="Rothschild-Mancinelli K."/>
            <person name="Lyhne E.K."/>
            <person name="Kogle M.E."/>
            <person name="Barry K."/>
            <person name="Clum A."/>
            <person name="Na H."/>
            <person name="Ledsgaard L."/>
            <person name="Lin J."/>
            <person name="Lipzen A."/>
            <person name="Kuo A."/>
            <person name="Riley R."/>
            <person name="Mondo S."/>
            <person name="LaButti K."/>
            <person name="Haridas S."/>
            <person name="Pangalinan J."/>
            <person name="Salamov A.A."/>
            <person name="Simmons B.A."/>
            <person name="Magnuson J.K."/>
            <person name="Chen J."/>
            <person name="Drula E."/>
            <person name="Henrissat B."/>
            <person name="Wiebenga A."/>
            <person name="Lubbers R.J."/>
            <person name="Gomes A.C."/>
            <person name="Macurrencykelacurrency M.R."/>
            <person name="Stajich J."/>
            <person name="Grigoriev I.V."/>
            <person name="Mortensen U.H."/>
            <person name="De vries R.P."/>
            <person name="Baker S.E."/>
            <person name="Andersen M.R."/>
        </authorList>
    </citation>
    <scope>NUCLEOTIDE SEQUENCE [LARGE SCALE GENOMIC DNA]</scope>
    <source>
        <strain evidence="3 4">CBS 756.74</strain>
    </source>
</reference>